<feature type="domain" description="SsuA/THI5-like" evidence="1">
    <location>
        <begin position="111"/>
        <end position="264"/>
    </location>
</feature>
<gene>
    <name evidence="2" type="ORF">SAMN02744040_01420</name>
</gene>
<dbReference type="SUPFAM" id="SSF53850">
    <property type="entry name" value="Periplasmic binding protein-like II"/>
    <property type="match status" value="1"/>
</dbReference>
<reference evidence="3" key="1">
    <citation type="submission" date="2016-11" db="EMBL/GenBank/DDBJ databases">
        <authorList>
            <person name="Varghese N."/>
            <person name="Submissions S."/>
        </authorList>
    </citation>
    <scope>NUCLEOTIDE SEQUENCE [LARGE SCALE GENOMIC DNA]</scope>
    <source>
        <strain evidence="3">DSM 15285</strain>
    </source>
</reference>
<accession>A0A1M5RKX9</accession>
<sequence length="329" mass="37550">MGRKILLSLILILSITVFGGCKQSGNKEVEVPKEEIKIVISGPKAPPTFPLLRMIETKALGENVKIDFKIWNGVEELLTIATNSEYGFLAVPVNTAAKLYNKGVDIKLTNVNTWGVMYLSTTDSKCNHWEDLKGKKLYVPFKSAPPDIVTQYFLEEYGLKVGKDVDIIYSTPSEIAQMVKAGEVEYAMNIEPFITASKMENEKLRVIFDYMKEWKKIKGSEYDIPNAGIVTNNKFLKEHKELVKLFEKEYEKALIWTLENPKEAAQLVEKYLGLNKDLIEKSMPTLGLKYKHSNNAKKDLKKYYETLLNFKADSIGGKIPNEDYYYEEK</sequence>
<dbReference type="OrthoDB" id="9814375at2"/>
<name>A0A1M5RKX9_9FIRM</name>
<dbReference type="PANTHER" id="PTHR30024:SF46">
    <property type="entry name" value="ABC TRANSPORTER, SUBSTRATE-BINDING LIPOPROTEIN"/>
    <property type="match status" value="1"/>
</dbReference>
<dbReference type="RefSeq" id="WP_072725052.1">
    <property type="nucleotide sequence ID" value="NZ_FQXH01000013.1"/>
</dbReference>
<dbReference type="PROSITE" id="PS51257">
    <property type="entry name" value="PROKAR_LIPOPROTEIN"/>
    <property type="match status" value="1"/>
</dbReference>
<evidence type="ECO:0000259" key="1">
    <source>
        <dbReference type="Pfam" id="PF09084"/>
    </source>
</evidence>
<keyword evidence="3" id="KW-1185">Reference proteome</keyword>
<dbReference type="InterPro" id="IPR027024">
    <property type="entry name" value="UCP027386_ABC_sbc_TM0202"/>
</dbReference>
<evidence type="ECO:0000313" key="3">
    <source>
        <dbReference type="Proteomes" id="UP000242520"/>
    </source>
</evidence>
<dbReference type="EMBL" id="FQXH01000013">
    <property type="protein sequence ID" value="SHH26885.1"/>
    <property type="molecule type" value="Genomic_DNA"/>
</dbReference>
<dbReference type="InterPro" id="IPR015168">
    <property type="entry name" value="SsuA/THI5"/>
</dbReference>
<dbReference type="PIRSF" id="PIRSF027386">
    <property type="entry name" value="UCP027386_ABC_sbc_TM0202"/>
    <property type="match status" value="1"/>
</dbReference>
<dbReference type="Proteomes" id="UP000242520">
    <property type="component" value="Unassembled WGS sequence"/>
</dbReference>
<protein>
    <submittedName>
        <fullName evidence="2">NitT/TauT family transport system substrate-binding protein</fullName>
    </submittedName>
</protein>
<dbReference type="Gene3D" id="3.40.190.10">
    <property type="entry name" value="Periplasmic binding protein-like II"/>
    <property type="match status" value="2"/>
</dbReference>
<dbReference type="AlphaFoldDB" id="A0A1M5RKX9"/>
<dbReference type="PANTHER" id="PTHR30024">
    <property type="entry name" value="ALIPHATIC SULFONATES-BINDING PROTEIN-RELATED"/>
    <property type="match status" value="1"/>
</dbReference>
<organism evidence="2 3">
    <name type="scientific">Tepidibacter thalassicus DSM 15285</name>
    <dbReference type="NCBI Taxonomy" id="1123350"/>
    <lineage>
        <taxon>Bacteria</taxon>
        <taxon>Bacillati</taxon>
        <taxon>Bacillota</taxon>
        <taxon>Clostridia</taxon>
        <taxon>Peptostreptococcales</taxon>
        <taxon>Peptostreptococcaceae</taxon>
        <taxon>Tepidibacter</taxon>
    </lineage>
</organism>
<dbReference type="Pfam" id="PF09084">
    <property type="entry name" value="NMT1"/>
    <property type="match status" value="1"/>
</dbReference>
<evidence type="ECO:0000313" key="2">
    <source>
        <dbReference type="EMBL" id="SHH26885.1"/>
    </source>
</evidence>
<proteinExistence type="predicted"/>
<dbReference type="STRING" id="1123350.SAMN02744040_01420"/>